<feature type="compositionally biased region" description="Polar residues" evidence="1">
    <location>
        <begin position="118"/>
        <end position="132"/>
    </location>
</feature>
<feature type="compositionally biased region" description="Basic and acidic residues" evidence="1">
    <location>
        <begin position="688"/>
        <end position="704"/>
    </location>
</feature>
<dbReference type="GO" id="GO:0030576">
    <property type="term" value="P:Cajal body organization"/>
    <property type="evidence" value="ECO:0007669"/>
    <property type="project" value="InterPro"/>
</dbReference>
<feature type="non-terminal residue" evidence="3">
    <location>
        <position position="1"/>
    </location>
</feature>
<organism evidence="3 4">
    <name type="scientific">Atractosteus spatula</name>
    <name type="common">Alligator gar</name>
    <name type="synonym">Lepisosteus spatula</name>
    <dbReference type="NCBI Taxonomy" id="7917"/>
    <lineage>
        <taxon>Eukaryota</taxon>
        <taxon>Metazoa</taxon>
        <taxon>Chordata</taxon>
        <taxon>Craniata</taxon>
        <taxon>Vertebrata</taxon>
        <taxon>Euteleostomi</taxon>
        <taxon>Actinopterygii</taxon>
        <taxon>Neopterygii</taxon>
        <taxon>Holostei</taxon>
        <taxon>Semionotiformes</taxon>
        <taxon>Lepisosteidae</taxon>
        <taxon>Atractosteus</taxon>
    </lineage>
</organism>
<keyword evidence="4" id="KW-1185">Reference proteome</keyword>
<dbReference type="AlphaFoldDB" id="A0A8J7TJ70"/>
<name>A0A8J7TJ70_ATRSP</name>
<feature type="region of interest" description="Disordered" evidence="1">
    <location>
        <begin position="772"/>
        <end position="799"/>
    </location>
</feature>
<dbReference type="InterPro" id="IPR029388">
    <property type="entry name" value="DUF4650"/>
</dbReference>
<feature type="non-terminal residue" evidence="3">
    <location>
        <position position="1089"/>
    </location>
</feature>
<evidence type="ECO:0000256" key="1">
    <source>
        <dbReference type="SAM" id="MobiDB-lite"/>
    </source>
</evidence>
<evidence type="ECO:0000313" key="3">
    <source>
        <dbReference type="EMBL" id="MBN3325384.1"/>
    </source>
</evidence>
<feature type="compositionally biased region" description="Low complexity" evidence="1">
    <location>
        <begin position="718"/>
        <end position="746"/>
    </location>
</feature>
<evidence type="ECO:0000313" key="4">
    <source>
        <dbReference type="Proteomes" id="UP000736164"/>
    </source>
</evidence>
<feature type="region of interest" description="Disordered" evidence="1">
    <location>
        <begin position="173"/>
        <end position="223"/>
    </location>
</feature>
<feature type="domain" description="USP" evidence="2">
    <location>
        <begin position="235"/>
        <end position="507"/>
    </location>
</feature>
<dbReference type="PANTHER" id="PTHR15294">
    <property type="entry name" value="RETINOVIN-RELATED"/>
    <property type="match status" value="1"/>
</dbReference>
<dbReference type="PROSITE" id="PS50235">
    <property type="entry name" value="USP_3"/>
    <property type="match status" value="1"/>
</dbReference>
<dbReference type="Pfam" id="PF15499">
    <property type="entry name" value="Peptidase_C98"/>
    <property type="match status" value="1"/>
</dbReference>
<dbReference type="PANTHER" id="PTHR15294:SF3">
    <property type="entry name" value="SUMO-SPECIFIC ISOPEPTIDASE USPL1"/>
    <property type="match status" value="1"/>
</dbReference>
<proteinExistence type="predicted"/>
<comment type="caution">
    <text evidence="3">The sequence shown here is derived from an EMBL/GenBank/DDBJ whole genome shotgun (WGS) entry which is preliminary data.</text>
</comment>
<gene>
    <name evidence="3" type="primary">Uspl1</name>
    <name evidence="3" type="ORF">GTO95_0008196</name>
</gene>
<dbReference type="EMBL" id="JAAWVO010075407">
    <property type="protein sequence ID" value="MBN3325384.1"/>
    <property type="molecule type" value="Genomic_DNA"/>
</dbReference>
<dbReference type="Pfam" id="PF15509">
    <property type="entry name" value="DUF4650"/>
    <property type="match status" value="1"/>
</dbReference>
<sequence>MVMLHKWPRIPTDKRSCSDFPVMSSESTAIGESAPLVAGYLGKSQERLHLEKNCPVCAAKGQTQALRAFHISFQESIILCGNPQCIFPLGSKPLADILLHGTSEKPHIGKSYTRKRTLSSSGETQAEPSSKSPKAAEEIDTGQNTSGTRVVCKPCSVVLTYSKLCESKFQTEGQNVHHVDTKSPPKELDFSCPDPGSPGKDTKQPSPAKNKPGEVTSEDVQEGSSEEFVPAPLFLFWKNQHSLCWLDSLMVVLVHSSAVRENLNTLQSDSSPLRRLCTEYDKAQALLQEAQRTSSEGEVGKIPLRVLLQAESLLNEIRMSVFNLLQPKLRCKLGSQESPVFALPLLLQLDQMTEELFKSSFHWEFACFACGHSSRSRCENTLTTFTGIIPEWNPLNAAHASPCLRCHHKHQMRKMVLERVPPVFMVHFVEGLPHNDINAYAFDFQETQYAVCAVIQYDQLVKHFVTWLHNEDGTWLECDDLKYPLCVHHEHLEVPSKEIHIVFWDARRKSTVTGSGPHLEEECVKHVPPEEGTAAEADALDTSLPLLEVDSSLSDIVAQEESDDLSAHAGLNATLTNSDMRNAFEGLSHNDIVTLTLVEVKVDAEGRPLDSHRVPDSTDCSDQTAALEESRPGGEDCGLLNNRSGSPPPRVNQSSETPASLLCPAELCGPQTRSLEKAPVSVQSSQHTPREKRVTVDSKHREEFGTAAKVPPASDVRTALSPDTTSPPAATTTALPSTAAASAVNGGKSGGSGDKWSVHFLNRHPVLRSSSTHFKAVPVAPSRPSQPFPTREQQSPRPLLVLGDDGNFPGKSAEMFGGFRSKGVASSKGSLPSRETGLKMQDVSEEALLKPPCPPSPCLPLSKASAISSSSSDSAAFPVNATKPDLRKTVSTMSALKGHDKTDKLRYKLLKKLKAKKQKLASLNSLLKLNGCGDGSMLPESNKSTVHLDTKKILQRLDSTDTESMYTVSSASSLCASPSYDEFFADLLSPSTTDSSVSPDSTDCLERLANGKQVRGLLDGSTAKQNCYQGSIPLQTQGPNLAVSELPYAVAQNGLCSTGEDIFEELMSNSTLQSCEAESTDLSTFDLFF</sequence>
<feature type="region of interest" description="Disordered" evidence="1">
    <location>
        <begin position="105"/>
        <end position="145"/>
    </location>
</feature>
<dbReference type="Proteomes" id="UP000736164">
    <property type="component" value="Unassembled WGS sequence"/>
</dbReference>
<dbReference type="GO" id="GO:0016926">
    <property type="term" value="P:protein desumoylation"/>
    <property type="evidence" value="ECO:0007669"/>
    <property type="project" value="TreeGrafter"/>
</dbReference>
<feature type="compositionally biased region" description="Basic and acidic residues" evidence="1">
    <location>
        <begin position="175"/>
        <end position="189"/>
    </location>
</feature>
<feature type="compositionally biased region" description="Polar residues" evidence="1">
    <location>
        <begin position="641"/>
        <end position="657"/>
    </location>
</feature>
<feature type="region of interest" description="Disordered" evidence="1">
    <location>
        <begin position="674"/>
        <end position="751"/>
    </location>
</feature>
<dbReference type="InterPro" id="IPR028890">
    <property type="entry name" value="Peptidase_C98"/>
</dbReference>
<dbReference type="InterPro" id="IPR038765">
    <property type="entry name" value="Papain-like_cys_pep_sf"/>
</dbReference>
<feature type="region of interest" description="Disordered" evidence="1">
    <location>
        <begin position="608"/>
        <end position="657"/>
    </location>
</feature>
<dbReference type="GO" id="GO:0032183">
    <property type="term" value="F:SUMO binding"/>
    <property type="evidence" value="ECO:0007669"/>
    <property type="project" value="InterPro"/>
</dbReference>
<evidence type="ECO:0000259" key="2">
    <source>
        <dbReference type="PROSITE" id="PS50235"/>
    </source>
</evidence>
<protein>
    <submittedName>
        <fullName evidence="3">USPL1 isopeptidase</fullName>
    </submittedName>
</protein>
<accession>A0A8J7TJ70</accession>
<dbReference type="SUPFAM" id="SSF54001">
    <property type="entry name" value="Cysteine proteinases"/>
    <property type="match status" value="1"/>
</dbReference>
<dbReference type="GO" id="GO:0015030">
    <property type="term" value="C:Cajal body"/>
    <property type="evidence" value="ECO:0007669"/>
    <property type="project" value="TreeGrafter"/>
</dbReference>
<reference evidence="3" key="1">
    <citation type="journal article" date="2021" name="Cell">
        <title>Tracing the genetic footprints of vertebrate landing in non-teleost ray-finned fishes.</title>
        <authorList>
            <person name="Bi X."/>
            <person name="Wang K."/>
            <person name="Yang L."/>
            <person name="Pan H."/>
            <person name="Jiang H."/>
            <person name="Wei Q."/>
            <person name="Fang M."/>
            <person name="Yu H."/>
            <person name="Zhu C."/>
            <person name="Cai Y."/>
            <person name="He Y."/>
            <person name="Gan X."/>
            <person name="Zeng H."/>
            <person name="Yu D."/>
            <person name="Zhu Y."/>
            <person name="Jiang H."/>
            <person name="Qiu Q."/>
            <person name="Yang H."/>
            <person name="Zhang Y.E."/>
            <person name="Wang W."/>
            <person name="Zhu M."/>
            <person name="He S."/>
            <person name="Zhang G."/>
        </authorList>
    </citation>
    <scope>NUCLEOTIDE SEQUENCE</scope>
    <source>
        <strain evidence="3">Allg_001</strain>
    </source>
</reference>
<dbReference type="InterPro" id="IPR033505">
    <property type="entry name" value="USPL1"/>
</dbReference>
<dbReference type="InterPro" id="IPR028889">
    <property type="entry name" value="USP"/>
</dbReference>